<accession>A0ABS5V3Q9</accession>
<reference evidence="1 2" key="1">
    <citation type="submission" date="2021-05" db="EMBL/GenBank/DDBJ databases">
        <title>Shewanella sp. JM162201.</title>
        <authorList>
            <person name="Xu S."/>
            <person name="Li A."/>
        </authorList>
    </citation>
    <scope>NUCLEOTIDE SEQUENCE [LARGE SCALE GENOMIC DNA]</scope>
    <source>
        <strain evidence="1 2">JM162201</strain>
    </source>
</reference>
<evidence type="ECO:0000313" key="2">
    <source>
        <dbReference type="Proteomes" id="UP001195903"/>
    </source>
</evidence>
<proteinExistence type="predicted"/>
<protein>
    <submittedName>
        <fullName evidence="1">Uncharacterized protein</fullName>
    </submittedName>
</protein>
<organism evidence="1 2">
    <name type="scientific">Shewanella jiangmenensis</name>
    <dbReference type="NCBI Taxonomy" id="2837387"/>
    <lineage>
        <taxon>Bacteria</taxon>
        <taxon>Pseudomonadati</taxon>
        <taxon>Pseudomonadota</taxon>
        <taxon>Gammaproteobacteria</taxon>
        <taxon>Alteromonadales</taxon>
        <taxon>Shewanellaceae</taxon>
        <taxon>Shewanella</taxon>
    </lineage>
</organism>
<comment type="caution">
    <text evidence="1">The sequence shown here is derived from an EMBL/GenBank/DDBJ whole genome shotgun (WGS) entry which is preliminary data.</text>
</comment>
<dbReference type="EMBL" id="JAHEPS010000002">
    <property type="protein sequence ID" value="MBT1444560.1"/>
    <property type="molecule type" value="Genomic_DNA"/>
</dbReference>
<dbReference type="RefSeq" id="WP_214506735.1">
    <property type="nucleotide sequence ID" value="NZ_JAHEPS010000002.1"/>
</dbReference>
<sequence length="256" mass="28177">MKSDINTGLGDAQYRIAACIDKRPAFMHLDELSGFQGLVDGEIAAIGQACGNGWRKVFNVYAKLLWALATEWRRQQDETEAASDDAALLAPHLGPLLAQVLEYPSWQAYRDARLLRPGSGTALLFSPPPVADTGAHKALTAEGAHKALTAASAQKALAEAPSLYIVMGRGYGKALSSEPQRGIRLSWLNESFAIDIQRRIIVCPYFDYRQLSDSRIDELVALILPQRAVRHLEDQSRPGLEEWCRPGLEEQGRQAP</sequence>
<name>A0ABS5V3Q9_9GAMM</name>
<gene>
    <name evidence="1" type="ORF">KJI95_08455</name>
</gene>
<evidence type="ECO:0000313" key="1">
    <source>
        <dbReference type="EMBL" id="MBT1444560.1"/>
    </source>
</evidence>
<dbReference type="Pfam" id="PF22098">
    <property type="entry name" value="DUF6942"/>
    <property type="match status" value="1"/>
</dbReference>
<dbReference type="InterPro" id="IPR054222">
    <property type="entry name" value="DUF6942"/>
</dbReference>
<dbReference type="Proteomes" id="UP001195903">
    <property type="component" value="Unassembled WGS sequence"/>
</dbReference>
<keyword evidence="2" id="KW-1185">Reference proteome</keyword>